<sequence length="247" mass="27009">MQAQHLPGVCRSRRRSSVSRRKEAMMDPTTSITLYAGTRDRISALVRDLDPAELQRIVPACPEWTVHNLVSHLAGVAADFATGNLDGAPEPEWTAVQVDARRDRPIEHVLDEWALASHAVEQVVTSGTTSHPLVCNPWVDAGTHEADLHGLLGTGRPPADLALATVTWVESYEPGPLTVITPDGTFHLAGEAPTAEVRTSTYELFRALFGRRSAAQIEAWSWSRPEYAAAWSVELPRLPQTAQPLTD</sequence>
<gene>
    <name evidence="3" type="ORF">E1261_03060</name>
</gene>
<feature type="region of interest" description="Disordered" evidence="1">
    <location>
        <begin position="1"/>
        <end position="25"/>
    </location>
</feature>
<evidence type="ECO:0000313" key="4">
    <source>
        <dbReference type="Proteomes" id="UP000295075"/>
    </source>
</evidence>
<accession>A0A4R4QG23</accession>
<dbReference type="InterPro" id="IPR034660">
    <property type="entry name" value="DinB/YfiT-like"/>
</dbReference>
<dbReference type="Gene3D" id="1.20.120.450">
    <property type="entry name" value="dinb family like domain"/>
    <property type="match status" value="1"/>
</dbReference>
<dbReference type="AlphaFoldDB" id="A0A4R4QG23"/>
<proteinExistence type="predicted"/>
<dbReference type="OrthoDB" id="154293at2"/>
<evidence type="ECO:0000259" key="2">
    <source>
        <dbReference type="Pfam" id="PF11716"/>
    </source>
</evidence>
<evidence type="ECO:0000313" key="3">
    <source>
        <dbReference type="EMBL" id="TDC34616.1"/>
    </source>
</evidence>
<dbReference type="InterPro" id="IPR024344">
    <property type="entry name" value="MDMPI_metal-binding"/>
</dbReference>
<dbReference type="EMBL" id="SMKA01000006">
    <property type="protein sequence ID" value="TDC34616.1"/>
    <property type="molecule type" value="Genomic_DNA"/>
</dbReference>
<keyword evidence="4" id="KW-1185">Reference proteome</keyword>
<dbReference type="SUPFAM" id="SSF109854">
    <property type="entry name" value="DinB/YfiT-like putative metalloenzymes"/>
    <property type="match status" value="1"/>
</dbReference>
<comment type="caution">
    <text evidence="3">The sequence shown here is derived from an EMBL/GenBank/DDBJ whole genome shotgun (WGS) entry which is preliminary data.</text>
</comment>
<evidence type="ECO:0000256" key="1">
    <source>
        <dbReference type="SAM" id="MobiDB-lite"/>
    </source>
</evidence>
<protein>
    <submittedName>
        <fullName evidence="3">DUF664 domain-containing protein</fullName>
    </submittedName>
</protein>
<feature type="domain" description="Mycothiol-dependent maleylpyruvate isomerase metal-binding" evidence="2">
    <location>
        <begin position="39"/>
        <end position="122"/>
    </location>
</feature>
<reference evidence="3 4" key="1">
    <citation type="submission" date="2019-03" db="EMBL/GenBank/DDBJ databases">
        <title>Draft genome sequences of novel Actinobacteria.</title>
        <authorList>
            <person name="Sahin N."/>
            <person name="Ay H."/>
            <person name="Saygin H."/>
        </authorList>
    </citation>
    <scope>NUCLEOTIDE SEQUENCE [LARGE SCALE GENOMIC DNA]</scope>
    <source>
        <strain evidence="3 4">JCM 30547</strain>
    </source>
</reference>
<dbReference type="Proteomes" id="UP000295075">
    <property type="component" value="Unassembled WGS sequence"/>
</dbReference>
<name>A0A4R4QG23_9ACTN</name>
<dbReference type="Pfam" id="PF11716">
    <property type="entry name" value="MDMPI_N"/>
    <property type="match status" value="1"/>
</dbReference>
<organism evidence="3 4">
    <name type="scientific">Kribbella albertanoniae</name>
    <dbReference type="NCBI Taxonomy" id="1266829"/>
    <lineage>
        <taxon>Bacteria</taxon>
        <taxon>Bacillati</taxon>
        <taxon>Actinomycetota</taxon>
        <taxon>Actinomycetes</taxon>
        <taxon>Propionibacteriales</taxon>
        <taxon>Kribbellaceae</taxon>
        <taxon>Kribbella</taxon>
    </lineage>
</organism>
<dbReference type="GO" id="GO:0046872">
    <property type="term" value="F:metal ion binding"/>
    <property type="evidence" value="ECO:0007669"/>
    <property type="project" value="InterPro"/>
</dbReference>